<sequence length="215" mass="23720">MLIRMKYAFASTLLMLCASFASLAEYEIKVIDQHGQPVPNAVVAHRAYAVVPATDKIAVVDQIDKRFVPTVVAIQQGDKVRFPNSDNIRHHVYSFSPIKVFEIKLYSGSDVAPIQFEQAGIGVLGCNIHDTMVAYVYVSDGETMAVTNVDGIARFAQPLPDSVTVWHAQMSIDNLAKETFAVQQDTALQQLQVTLIEAQSKEQKRTFGSRTFGKG</sequence>
<dbReference type="InterPro" id="IPR008972">
    <property type="entry name" value="Cupredoxin"/>
</dbReference>
<organism evidence="2 3">
    <name type="scientific">Alteromonas arenosi</name>
    <dbReference type="NCBI Taxonomy" id="3055817"/>
    <lineage>
        <taxon>Bacteria</taxon>
        <taxon>Pseudomonadati</taxon>
        <taxon>Pseudomonadota</taxon>
        <taxon>Gammaproteobacteria</taxon>
        <taxon>Alteromonadales</taxon>
        <taxon>Alteromonadaceae</taxon>
        <taxon>Alteromonas/Salinimonas group</taxon>
        <taxon>Alteromonas</taxon>
    </lineage>
</organism>
<dbReference type="SUPFAM" id="SSF49503">
    <property type="entry name" value="Cupredoxins"/>
    <property type="match status" value="1"/>
</dbReference>
<dbReference type="Proteomes" id="UP001234343">
    <property type="component" value="Unassembled WGS sequence"/>
</dbReference>
<comment type="caution">
    <text evidence="2">The sequence shown here is derived from an EMBL/GenBank/DDBJ whole genome shotgun (WGS) entry which is preliminary data.</text>
</comment>
<keyword evidence="1" id="KW-0732">Signal</keyword>
<dbReference type="RefSeq" id="WP_289364844.1">
    <property type="nucleotide sequence ID" value="NZ_JAUCBP010000007.1"/>
</dbReference>
<dbReference type="InterPro" id="IPR034242">
    <property type="entry name" value="MauL"/>
</dbReference>
<accession>A0ABT7SYE5</accession>
<protein>
    <submittedName>
        <fullName evidence="2">Methylamine utilization protein</fullName>
    </submittedName>
</protein>
<keyword evidence="3" id="KW-1185">Reference proteome</keyword>
<dbReference type="CDD" id="cd04221">
    <property type="entry name" value="MauL"/>
    <property type="match status" value="1"/>
</dbReference>
<evidence type="ECO:0000256" key="1">
    <source>
        <dbReference type="SAM" id="SignalP"/>
    </source>
</evidence>
<feature type="signal peptide" evidence="1">
    <location>
        <begin position="1"/>
        <end position="23"/>
    </location>
</feature>
<proteinExistence type="predicted"/>
<evidence type="ECO:0000313" key="2">
    <source>
        <dbReference type="EMBL" id="MDM7860549.1"/>
    </source>
</evidence>
<feature type="chain" id="PRO_5046155710" evidence="1">
    <location>
        <begin position="24"/>
        <end position="215"/>
    </location>
</feature>
<dbReference type="EMBL" id="JAUCBP010000007">
    <property type="protein sequence ID" value="MDM7860549.1"/>
    <property type="molecule type" value="Genomic_DNA"/>
</dbReference>
<name>A0ABT7SYE5_9ALTE</name>
<gene>
    <name evidence="2" type="ORF">QTP81_08070</name>
</gene>
<evidence type="ECO:0000313" key="3">
    <source>
        <dbReference type="Proteomes" id="UP001234343"/>
    </source>
</evidence>
<dbReference type="Gene3D" id="2.60.40.420">
    <property type="entry name" value="Cupredoxins - blue copper proteins"/>
    <property type="match status" value="1"/>
</dbReference>
<reference evidence="2 3" key="1">
    <citation type="submission" date="2023-06" db="EMBL/GenBank/DDBJ databases">
        <title>Alteromonas sp. ASW11-36 isolated from intertidal sand.</title>
        <authorList>
            <person name="Li Y."/>
        </authorList>
    </citation>
    <scope>NUCLEOTIDE SEQUENCE [LARGE SCALE GENOMIC DNA]</scope>
    <source>
        <strain evidence="2 3">ASW11-36</strain>
    </source>
</reference>